<name>A0A4R1KAW0_9BACT</name>
<dbReference type="InterPro" id="IPR017871">
    <property type="entry name" value="ABC_transporter-like_CS"/>
</dbReference>
<evidence type="ECO:0000256" key="4">
    <source>
        <dbReference type="ARBA" id="ARBA00022741"/>
    </source>
</evidence>
<dbReference type="GO" id="GO:0051301">
    <property type="term" value="P:cell division"/>
    <property type="evidence" value="ECO:0007669"/>
    <property type="project" value="UniProtKB-KW"/>
</dbReference>
<dbReference type="InterPro" id="IPR003593">
    <property type="entry name" value="AAA+_ATPase"/>
</dbReference>
<comment type="caution">
    <text evidence="7">The sequence shown here is derived from an EMBL/GenBank/DDBJ whole genome shotgun (WGS) entry which is preliminary data.</text>
</comment>
<accession>A0A4R1KAW0</accession>
<dbReference type="GO" id="GO:0005886">
    <property type="term" value="C:plasma membrane"/>
    <property type="evidence" value="ECO:0007669"/>
    <property type="project" value="TreeGrafter"/>
</dbReference>
<evidence type="ECO:0000256" key="2">
    <source>
        <dbReference type="ARBA" id="ARBA00005417"/>
    </source>
</evidence>
<evidence type="ECO:0000313" key="7">
    <source>
        <dbReference type="EMBL" id="TCK61053.1"/>
    </source>
</evidence>
<sequence>MIQIHKVDVTYEDGNKGLSNIDLQIDKGELVYVTGSSGAGKSTLLRLMYADIMPSKGVVKVEGQNIGSMNHNSVAFLRRNVGVIFQDFKLLEEQTVYENLVLPLEIFYLNKSVIESKIHGILKALDIFTHRDSVVKKLSGGEKQRVAVARALLNDPFIVVADEPTGSLDAKNADKIMDMLLHKTAKGTTILIATHDQRIIKEYPGRVLYLDKGRITYDSREKAGADA</sequence>
<dbReference type="GO" id="GO:0022857">
    <property type="term" value="F:transmembrane transporter activity"/>
    <property type="evidence" value="ECO:0007669"/>
    <property type="project" value="TreeGrafter"/>
</dbReference>
<dbReference type="SMART" id="SM00382">
    <property type="entry name" value="AAA"/>
    <property type="match status" value="1"/>
</dbReference>
<keyword evidence="7" id="KW-0132">Cell division</keyword>
<dbReference type="Gene3D" id="3.40.50.300">
    <property type="entry name" value="P-loop containing nucleotide triphosphate hydrolases"/>
    <property type="match status" value="1"/>
</dbReference>
<organism evidence="7 8">
    <name type="scientific">Seleniivibrio woodruffii</name>
    <dbReference type="NCBI Taxonomy" id="1078050"/>
    <lineage>
        <taxon>Bacteria</taxon>
        <taxon>Pseudomonadati</taxon>
        <taxon>Deferribacterota</taxon>
        <taxon>Deferribacteres</taxon>
        <taxon>Deferribacterales</taxon>
        <taxon>Geovibrionaceae</taxon>
        <taxon>Seleniivibrio</taxon>
    </lineage>
</organism>
<comment type="function">
    <text evidence="1">Part of the ABC transporter FtsEX involved in cellular division. Important for assembly or stability of the septal ring.</text>
</comment>
<dbReference type="PANTHER" id="PTHR24220:SF470">
    <property type="entry name" value="CELL DIVISION ATP-BINDING PROTEIN FTSE"/>
    <property type="match status" value="1"/>
</dbReference>
<dbReference type="PANTHER" id="PTHR24220">
    <property type="entry name" value="IMPORT ATP-BINDING PROTEIN"/>
    <property type="match status" value="1"/>
</dbReference>
<gene>
    <name evidence="7" type="ORF">C8D98_1935</name>
</gene>
<evidence type="ECO:0000256" key="1">
    <source>
        <dbReference type="ARBA" id="ARBA00002579"/>
    </source>
</evidence>
<dbReference type="EMBL" id="SMGG01000004">
    <property type="protein sequence ID" value="TCK61053.1"/>
    <property type="molecule type" value="Genomic_DNA"/>
</dbReference>
<dbReference type="RefSeq" id="WP_132873905.1">
    <property type="nucleotide sequence ID" value="NZ_JAJUHT010000011.1"/>
</dbReference>
<dbReference type="PROSITE" id="PS50893">
    <property type="entry name" value="ABC_TRANSPORTER_2"/>
    <property type="match status" value="1"/>
</dbReference>
<protein>
    <recommendedName>
        <fullName evidence="3">Cell division ATP-binding protein FtsE</fullName>
    </recommendedName>
</protein>
<proteinExistence type="inferred from homology"/>
<dbReference type="InterPro" id="IPR027417">
    <property type="entry name" value="P-loop_NTPase"/>
</dbReference>
<evidence type="ECO:0000256" key="3">
    <source>
        <dbReference type="ARBA" id="ARBA00020019"/>
    </source>
</evidence>
<dbReference type="GO" id="GO:0005524">
    <property type="term" value="F:ATP binding"/>
    <property type="evidence" value="ECO:0007669"/>
    <property type="project" value="UniProtKB-KW"/>
</dbReference>
<reference evidence="7 8" key="1">
    <citation type="submission" date="2019-03" db="EMBL/GenBank/DDBJ databases">
        <title>Genomic Encyclopedia of Type Strains, Phase IV (KMG-IV): sequencing the most valuable type-strain genomes for metagenomic binning, comparative biology and taxonomic classification.</title>
        <authorList>
            <person name="Goeker M."/>
        </authorList>
    </citation>
    <scope>NUCLEOTIDE SEQUENCE [LARGE SCALE GENOMIC DNA]</scope>
    <source>
        <strain evidence="7 8">DSM 24984</strain>
    </source>
</reference>
<dbReference type="InterPro" id="IPR015854">
    <property type="entry name" value="ABC_transpr_LolD-like"/>
</dbReference>
<dbReference type="SUPFAM" id="SSF52540">
    <property type="entry name" value="P-loop containing nucleoside triphosphate hydrolases"/>
    <property type="match status" value="1"/>
</dbReference>
<keyword evidence="8" id="KW-1185">Reference proteome</keyword>
<dbReference type="Pfam" id="PF00005">
    <property type="entry name" value="ABC_tran"/>
    <property type="match status" value="1"/>
</dbReference>
<evidence type="ECO:0000259" key="6">
    <source>
        <dbReference type="PROSITE" id="PS50893"/>
    </source>
</evidence>
<keyword evidence="4" id="KW-0547">Nucleotide-binding</keyword>
<evidence type="ECO:0000313" key="8">
    <source>
        <dbReference type="Proteomes" id="UP000294614"/>
    </source>
</evidence>
<comment type="similarity">
    <text evidence="2">Belongs to the ABC transporter superfamily.</text>
</comment>
<feature type="domain" description="ABC transporter" evidence="6">
    <location>
        <begin position="2"/>
        <end position="227"/>
    </location>
</feature>
<keyword evidence="7" id="KW-0131">Cell cycle</keyword>
<evidence type="ECO:0000256" key="5">
    <source>
        <dbReference type="ARBA" id="ARBA00022840"/>
    </source>
</evidence>
<keyword evidence="5 7" id="KW-0067">ATP-binding</keyword>
<dbReference type="AlphaFoldDB" id="A0A4R1KAW0"/>
<dbReference type="PROSITE" id="PS00211">
    <property type="entry name" value="ABC_TRANSPORTER_1"/>
    <property type="match status" value="1"/>
</dbReference>
<dbReference type="InterPro" id="IPR003439">
    <property type="entry name" value="ABC_transporter-like_ATP-bd"/>
</dbReference>
<dbReference type="GO" id="GO:0016887">
    <property type="term" value="F:ATP hydrolysis activity"/>
    <property type="evidence" value="ECO:0007669"/>
    <property type="project" value="InterPro"/>
</dbReference>
<dbReference type="Proteomes" id="UP000294614">
    <property type="component" value="Unassembled WGS sequence"/>
</dbReference>
<dbReference type="FunFam" id="3.40.50.300:FF:000056">
    <property type="entry name" value="Cell division ATP-binding protein FtsE"/>
    <property type="match status" value="1"/>
</dbReference>